<dbReference type="AlphaFoldDB" id="A0A0V0T962"/>
<comment type="caution">
    <text evidence="1">The sequence shown here is derived from an EMBL/GenBank/DDBJ whole genome shotgun (WGS) entry which is preliminary data.</text>
</comment>
<organism evidence="1 2">
    <name type="scientific">Trichinella murrelli</name>
    <dbReference type="NCBI Taxonomy" id="144512"/>
    <lineage>
        <taxon>Eukaryota</taxon>
        <taxon>Metazoa</taxon>
        <taxon>Ecdysozoa</taxon>
        <taxon>Nematoda</taxon>
        <taxon>Enoplea</taxon>
        <taxon>Dorylaimia</taxon>
        <taxon>Trichinellida</taxon>
        <taxon>Trichinellidae</taxon>
        <taxon>Trichinella</taxon>
    </lineage>
</organism>
<dbReference type="EMBL" id="JYDJ01000434">
    <property type="protein sequence ID" value="KRX35510.1"/>
    <property type="molecule type" value="Genomic_DNA"/>
</dbReference>
<evidence type="ECO:0000313" key="2">
    <source>
        <dbReference type="Proteomes" id="UP000055048"/>
    </source>
</evidence>
<evidence type="ECO:0000313" key="1">
    <source>
        <dbReference type="EMBL" id="KRX35510.1"/>
    </source>
</evidence>
<accession>A0A0V0T962</accession>
<keyword evidence="2" id="KW-1185">Reference proteome</keyword>
<proteinExistence type="predicted"/>
<protein>
    <submittedName>
        <fullName evidence="1">Uncharacterized protein</fullName>
    </submittedName>
</protein>
<name>A0A0V0T962_9BILA</name>
<dbReference type="Proteomes" id="UP000055048">
    <property type="component" value="Unassembled WGS sequence"/>
</dbReference>
<gene>
    <name evidence="1" type="ORF">T05_10866</name>
</gene>
<sequence length="83" mass="9647">MYRSGRHACKYADTGLVHSDIAPLYIWADKQSTCEIHTVRQMKHMLSRAAVALRSYHCWFRNCGHTVTRCSPWHTGQVGWRDV</sequence>
<reference evidence="1 2" key="1">
    <citation type="submission" date="2015-01" db="EMBL/GenBank/DDBJ databases">
        <title>Evolution of Trichinella species and genotypes.</title>
        <authorList>
            <person name="Korhonen P.K."/>
            <person name="Edoardo P."/>
            <person name="Giuseppe L.R."/>
            <person name="Gasser R.B."/>
        </authorList>
    </citation>
    <scope>NUCLEOTIDE SEQUENCE [LARGE SCALE GENOMIC DNA]</scope>
    <source>
        <strain evidence="1">ISS417</strain>
    </source>
</reference>